<sequence>MRYLLLVSLLMTTSYLFGQSKLPSIMPSVEYTTPDGMTDNTPQKENASAPVNASFRANPTDADDWDAHYEWRFTKEGEEEPYLTRYDENTDVVFTDFGKVSIVCYVQFVNKEDKNNIVQIRDNYWGVEQMPFTINVSSSKLEMPNAFSPNGDGINDVYKPKSGYLSIVEFHATIYNRWGQKIFSWDDPSTGWDGTHNGKPVKDGVYYCIVKARGADGNTFNYKRDVNLLRGYDTTSTTTNP</sequence>
<organism evidence="1 2">
    <name type="scientific">Palleniella muris</name>
    <dbReference type="NCBI Taxonomy" id="3038145"/>
    <lineage>
        <taxon>Bacteria</taxon>
        <taxon>Pseudomonadati</taxon>
        <taxon>Bacteroidota</taxon>
        <taxon>Bacteroidia</taxon>
        <taxon>Bacteroidales</taxon>
        <taxon>Prevotellaceae</taxon>
        <taxon>Palleniella</taxon>
    </lineage>
</organism>
<reference evidence="1" key="1">
    <citation type="submission" date="2019-04" db="EMBL/GenBank/DDBJ databases">
        <title>Microbes associate with the intestines of laboratory mice.</title>
        <authorList>
            <person name="Navarre W."/>
            <person name="Wong E."/>
            <person name="Huang K."/>
            <person name="Tropini C."/>
            <person name="Ng K."/>
            <person name="Yu B."/>
        </authorList>
    </citation>
    <scope>NUCLEOTIDE SEQUENCE</scope>
    <source>
        <strain evidence="1">NM73_A23</strain>
    </source>
</reference>
<dbReference type="Proteomes" id="UP000308886">
    <property type="component" value="Unassembled WGS sequence"/>
</dbReference>
<gene>
    <name evidence="1" type="ORF">E5358_07980</name>
</gene>
<accession>A0AC61QQ97</accession>
<name>A0AC61QQ97_9BACT</name>
<keyword evidence="2" id="KW-1185">Reference proteome</keyword>
<proteinExistence type="predicted"/>
<evidence type="ECO:0000313" key="2">
    <source>
        <dbReference type="Proteomes" id="UP000308886"/>
    </source>
</evidence>
<evidence type="ECO:0000313" key="1">
    <source>
        <dbReference type="EMBL" id="TGX82231.1"/>
    </source>
</evidence>
<protein>
    <submittedName>
        <fullName evidence="1">Gliding motility-associated C-terminal domain-containing protein</fullName>
    </submittedName>
</protein>
<dbReference type="EMBL" id="SRZC01000011">
    <property type="protein sequence ID" value="TGX82231.1"/>
    <property type="molecule type" value="Genomic_DNA"/>
</dbReference>
<comment type="caution">
    <text evidence="1">The sequence shown here is derived from an EMBL/GenBank/DDBJ whole genome shotgun (WGS) entry which is preliminary data.</text>
</comment>